<dbReference type="EMBL" id="DUZY01000004">
    <property type="protein sequence ID" value="DAD36911.1"/>
    <property type="molecule type" value="Genomic_DNA"/>
</dbReference>
<reference evidence="1 2" key="1">
    <citation type="journal article" date="2020" name="Mol. Biol. Evol.">
        <title>Distinct Expression and Methylation Patterns for Genes with Different Fates following a Single Whole-Genome Duplication in Flowering Plants.</title>
        <authorList>
            <person name="Shi T."/>
            <person name="Rahmani R.S."/>
            <person name="Gugger P.F."/>
            <person name="Wang M."/>
            <person name="Li H."/>
            <person name="Zhang Y."/>
            <person name="Li Z."/>
            <person name="Wang Q."/>
            <person name="Van de Peer Y."/>
            <person name="Marchal K."/>
            <person name="Chen J."/>
        </authorList>
    </citation>
    <scope>NUCLEOTIDE SEQUENCE [LARGE SCALE GENOMIC DNA]</scope>
    <source>
        <tissue evidence="1">Leaf</tissue>
    </source>
</reference>
<dbReference type="PANTHER" id="PTHR46554:SF2">
    <property type="entry name" value="TFIIS N-TERMINAL DOMAIN-CONTAINING PROTEIN"/>
    <property type="match status" value="1"/>
</dbReference>
<protein>
    <submittedName>
        <fullName evidence="1">Uncharacterized protein</fullName>
    </submittedName>
</protein>
<keyword evidence="2" id="KW-1185">Reference proteome</keyword>
<name>A0A822YZM9_NELNU</name>
<evidence type="ECO:0000313" key="1">
    <source>
        <dbReference type="EMBL" id="DAD36911.1"/>
    </source>
</evidence>
<comment type="caution">
    <text evidence="1">The sequence shown here is derived from an EMBL/GenBank/DDBJ whole genome shotgun (WGS) entry which is preliminary data.</text>
</comment>
<dbReference type="PANTHER" id="PTHR46554">
    <property type="entry name" value="MEDIATOR OF RNA POLYMERASE II TRANSCRIPTION SUBUNIT 26A-RELATED"/>
    <property type="match status" value="1"/>
</dbReference>
<accession>A0A822YZM9</accession>
<proteinExistence type="predicted"/>
<organism evidence="1 2">
    <name type="scientific">Nelumbo nucifera</name>
    <name type="common">Sacred lotus</name>
    <dbReference type="NCBI Taxonomy" id="4432"/>
    <lineage>
        <taxon>Eukaryota</taxon>
        <taxon>Viridiplantae</taxon>
        <taxon>Streptophyta</taxon>
        <taxon>Embryophyta</taxon>
        <taxon>Tracheophyta</taxon>
        <taxon>Spermatophyta</taxon>
        <taxon>Magnoliopsida</taxon>
        <taxon>Proteales</taxon>
        <taxon>Nelumbonaceae</taxon>
        <taxon>Nelumbo</taxon>
    </lineage>
</organism>
<sequence>MAASESRLLDYWAKFFRGAHMDTFTVIERAITVASFDRSNEFKRNKERMMEELFSYGTKNGSSSRCIGSDRMQFEVVAEGD</sequence>
<evidence type="ECO:0000313" key="2">
    <source>
        <dbReference type="Proteomes" id="UP000607653"/>
    </source>
</evidence>
<dbReference type="Proteomes" id="UP000607653">
    <property type="component" value="Unassembled WGS sequence"/>
</dbReference>
<gene>
    <name evidence="1" type="ORF">HUJ06_007552</name>
</gene>
<dbReference type="AlphaFoldDB" id="A0A822YZM9"/>